<evidence type="ECO:0000256" key="1">
    <source>
        <dbReference type="SAM" id="SignalP"/>
    </source>
</evidence>
<evidence type="ECO:0000259" key="2">
    <source>
        <dbReference type="Pfam" id="PF02657"/>
    </source>
</evidence>
<dbReference type="GO" id="GO:0016226">
    <property type="term" value="P:iron-sulfur cluster assembly"/>
    <property type="evidence" value="ECO:0007669"/>
    <property type="project" value="TreeGrafter"/>
</dbReference>
<sequence>MRFPAIVVFLPLVAGAFVAGPPSPATQRPSLVVVRSTEVAADPLGLTTELRAITNAFKMVDDANLRNKQLLYMAGELPPISPAACVPENKVPGCLSTVYVDGTATYDEEKKANVINFVGESDGLMTKGLVALLIRGLSGETAEAINKVDPKFITEAGIAAGLTPGRNNGFLNMLAVMKKKALELDAAAKSGAEAPGGGVDLEGDRPMYNGMINALQILKPTKLILKDNSDQHAGHAGSKGYDGESHFELEVVSDTFEGLTLVQRHKVIYAVLGDIMDKIHALQIRAKTPEEVA</sequence>
<accession>A0A7S1UZE5</accession>
<dbReference type="Pfam" id="PF02657">
    <property type="entry name" value="SufE"/>
    <property type="match status" value="1"/>
</dbReference>
<keyword evidence="1" id="KW-0732">Signal</keyword>
<feature type="signal peptide" evidence="1">
    <location>
        <begin position="1"/>
        <end position="15"/>
    </location>
</feature>
<reference evidence="3" key="1">
    <citation type="submission" date="2021-01" db="EMBL/GenBank/DDBJ databases">
        <authorList>
            <person name="Corre E."/>
            <person name="Pelletier E."/>
            <person name="Niang G."/>
            <person name="Scheremetjew M."/>
            <person name="Finn R."/>
            <person name="Kale V."/>
            <person name="Holt S."/>
            <person name="Cochrane G."/>
            <person name="Meng A."/>
            <person name="Brown T."/>
            <person name="Cohen L."/>
        </authorList>
    </citation>
    <scope>NUCLEOTIDE SEQUENCE</scope>
    <source>
        <strain evidence="3">CCMP 410</strain>
    </source>
</reference>
<dbReference type="EMBL" id="HBGK01023363">
    <property type="protein sequence ID" value="CAD9283183.1"/>
    <property type="molecule type" value="Transcribed_RNA"/>
</dbReference>
<feature type="domain" description="Fe-S metabolism associated" evidence="2">
    <location>
        <begin position="55"/>
        <end position="179"/>
    </location>
</feature>
<dbReference type="SUPFAM" id="SSF82657">
    <property type="entry name" value="BolA-like"/>
    <property type="match status" value="1"/>
</dbReference>
<feature type="chain" id="PRO_5031292475" description="Fe-S metabolism associated domain-containing protein" evidence="1">
    <location>
        <begin position="16"/>
        <end position="293"/>
    </location>
</feature>
<name>A0A7S1UZE5_9STRA</name>
<dbReference type="InterPro" id="IPR036065">
    <property type="entry name" value="BolA-like_sf"/>
</dbReference>
<dbReference type="AlphaFoldDB" id="A0A7S1UZE5"/>
<dbReference type="PANTHER" id="PTHR46230:SF3">
    <property type="entry name" value="SUFE-LIKE PROTEIN 1, CHLOROPLASTIC_MITOCHONDRIAL"/>
    <property type="match status" value="1"/>
</dbReference>
<dbReference type="Gene3D" id="3.30.300.90">
    <property type="entry name" value="BolA-like"/>
    <property type="match status" value="1"/>
</dbReference>
<protein>
    <recommendedName>
        <fullName evidence="2">Fe-S metabolism associated domain-containing protein</fullName>
    </recommendedName>
</protein>
<dbReference type="SUPFAM" id="SSF82649">
    <property type="entry name" value="SufE/NifU"/>
    <property type="match status" value="1"/>
</dbReference>
<organism evidence="3">
    <name type="scientific">Grammatophora oceanica</name>
    <dbReference type="NCBI Taxonomy" id="210454"/>
    <lineage>
        <taxon>Eukaryota</taxon>
        <taxon>Sar</taxon>
        <taxon>Stramenopiles</taxon>
        <taxon>Ochrophyta</taxon>
        <taxon>Bacillariophyta</taxon>
        <taxon>Fragilariophyceae</taxon>
        <taxon>Fragilariophycidae</taxon>
        <taxon>Rhabdonematales</taxon>
        <taxon>Grammatophoraceae</taxon>
        <taxon>Grammatophora</taxon>
    </lineage>
</organism>
<dbReference type="InterPro" id="IPR002634">
    <property type="entry name" value="BolA"/>
</dbReference>
<evidence type="ECO:0000313" key="3">
    <source>
        <dbReference type="EMBL" id="CAD9283183.1"/>
    </source>
</evidence>
<gene>
    <name evidence="3" type="ORF">GOCE00092_LOCUS12095</name>
</gene>
<dbReference type="PANTHER" id="PTHR46230">
    <property type="match status" value="1"/>
</dbReference>
<dbReference type="Pfam" id="PF01722">
    <property type="entry name" value="BolA"/>
    <property type="match status" value="1"/>
</dbReference>
<proteinExistence type="predicted"/>
<dbReference type="InterPro" id="IPR003808">
    <property type="entry name" value="Fe-S_metab-assoc_dom"/>
</dbReference>
<dbReference type="Gene3D" id="3.90.1010.10">
    <property type="match status" value="1"/>
</dbReference>